<gene>
    <name evidence="3" type="ORF">PHAECO_LOCUS3940</name>
</gene>
<name>A0A9P0DG48_PHACE</name>
<evidence type="ECO:0000313" key="3">
    <source>
        <dbReference type="EMBL" id="CAH1119519.1"/>
    </source>
</evidence>
<dbReference type="OrthoDB" id="10249433at2759"/>
<dbReference type="Proteomes" id="UP001153737">
    <property type="component" value="Chromosome 13"/>
</dbReference>
<dbReference type="AlphaFoldDB" id="A0A9P0DG48"/>
<dbReference type="Gene3D" id="3.40.50.1820">
    <property type="entry name" value="alpha/beta hydrolase"/>
    <property type="match status" value="1"/>
</dbReference>
<evidence type="ECO:0000259" key="2">
    <source>
        <dbReference type="Pfam" id="PF00561"/>
    </source>
</evidence>
<dbReference type="GO" id="GO:0052651">
    <property type="term" value="P:monoacylglycerol catabolic process"/>
    <property type="evidence" value="ECO:0007669"/>
    <property type="project" value="TreeGrafter"/>
</dbReference>
<feature type="transmembrane region" description="Helical" evidence="1">
    <location>
        <begin position="67"/>
        <end position="94"/>
    </location>
</feature>
<evidence type="ECO:0000313" key="4">
    <source>
        <dbReference type="Proteomes" id="UP001153737"/>
    </source>
</evidence>
<proteinExistence type="predicted"/>
<dbReference type="GO" id="GO:0004622">
    <property type="term" value="F:phosphatidylcholine lysophospholipase activity"/>
    <property type="evidence" value="ECO:0007669"/>
    <property type="project" value="TreeGrafter"/>
</dbReference>
<dbReference type="GO" id="GO:0005789">
    <property type="term" value="C:endoplasmic reticulum membrane"/>
    <property type="evidence" value="ECO:0007669"/>
    <property type="project" value="TreeGrafter"/>
</dbReference>
<dbReference type="PANTHER" id="PTHR12277">
    <property type="entry name" value="ALPHA/BETA HYDROLASE DOMAIN-CONTAINING PROTEIN"/>
    <property type="match status" value="1"/>
</dbReference>
<evidence type="ECO:0000256" key="1">
    <source>
        <dbReference type="SAM" id="Phobius"/>
    </source>
</evidence>
<dbReference type="GO" id="GO:0006660">
    <property type="term" value="P:phosphatidylserine catabolic process"/>
    <property type="evidence" value="ECO:0007669"/>
    <property type="project" value="TreeGrafter"/>
</dbReference>
<dbReference type="EMBL" id="OU896719">
    <property type="protein sequence ID" value="CAH1119519.1"/>
    <property type="molecule type" value="Genomic_DNA"/>
</dbReference>
<dbReference type="Pfam" id="PF00561">
    <property type="entry name" value="Abhydrolase_1"/>
    <property type="match status" value="1"/>
</dbReference>
<reference evidence="3" key="2">
    <citation type="submission" date="2022-10" db="EMBL/GenBank/DDBJ databases">
        <authorList>
            <consortium name="ENA_rothamsted_submissions"/>
            <consortium name="culmorum"/>
            <person name="King R."/>
        </authorList>
    </citation>
    <scope>NUCLEOTIDE SEQUENCE</scope>
</reference>
<dbReference type="PANTHER" id="PTHR12277:SF194">
    <property type="entry name" value="FI04476P"/>
    <property type="match status" value="1"/>
</dbReference>
<sequence>MKEHKINVDNEFWLQTVLDKNQKMHCVRCLNRSESTDTYDHVNMTENDNDIGKKNKPKKPWPRWKKILFISGLVLFGILLLAFIGNWVIFPLVFMNNISLQRYFMFMNIENPKNPDFHNPEKYGNEGILNFYKTTVDLDNSTLVSIGAWMILPEKEKTTRILFEGVPANETVASILRNTKSPIALYLHGVGVNRILNYDAQRKHFLVIALDHRGFGDSAPNMDPSELGIVSDTTQIYRWVRSLTDQDIYIWGHSLGTALSTHTVKKLKENHNIVPKGLILESPFTTMREEVATNIFGQIFGWLAYFEQTVQKPLENNGFLFRTSKNILSVDCPILIMHAEDDNVVPFKLGKKLSEIAQTRRNPVTQGNVTFHSFPALLRYSHNDITKDPEVPRYIKEFKAMCVDQNKMRG</sequence>
<organism evidence="3 4">
    <name type="scientific">Phaedon cochleariae</name>
    <name type="common">Mustard beetle</name>
    <dbReference type="NCBI Taxonomy" id="80249"/>
    <lineage>
        <taxon>Eukaryota</taxon>
        <taxon>Metazoa</taxon>
        <taxon>Ecdysozoa</taxon>
        <taxon>Arthropoda</taxon>
        <taxon>Hexapoda</taxon>
        <taxon>Insecta</taxon>
        <taxon>Pterygota</taxon>
        <taxon>Neoptera</taxon>
        <taxon>Endopterygota</taxon>
        <taxon>Coleoptera</taxon>
        <taxon>Polyphaga</taxon>
        <taxon>Cucujiformia</taxon>
        <taxon>Chrysomeloidea</taxon>
        <taxon>Chrysomelidae</taxon>
        <taxon>Chrysomelinae</taxon>
        <taxon>Chrysomelini</taxon>
        <taxon>Phaedon</taxon>
    </lineage>
</organism>
<dbReference type="InterPro" id="IPR029058">
    <property type="entry name" value="AB_hydrolase_fold"/>
</dbReference>
<accession>A0A9P0DG48</accession>
<reference evidence="3" key="1">
    <citation type="submission" date="2022-01" db="EMBL/GenBank/DDBJ databases">
        <authorList>
            <person name="King R."/>
        </authorList>
    </citation>
    <scope>NUCLEOTIDE SEQUENCE</scope>
</reference>
<keyword evidence="1" id="KW-0472">Membrane</keyword>
<feature type="domain" description="AB hydrolase-1" evidence="2">
    <location>
        <begin position="192"/>
        <end position="283"/>
    </location>
</feature>
<keyword evidence="1" id="KW-0812">Transmembrane</keyword>
<keyword evidence="1" id="KW-1133">Transmembrane helix</keyword>
<dbReference type="InterPro" id="IPR000073">
    <property type="entry name" value="AB_hydrolase_1"/>
</dbReference>
<dbReference type="GO" id="GO:0047372">
    <property type="term" value="F:monoacylglycerol lipase activity"/>
    <property type="evidence" value="ECO:0007669"/>
    <property type="project" value="TreeGrafter"/>
</dbReference>
<dbReference type="SUPFAM" id="SSF53474">
    <property type="entry name" value="alpha/beta-Hydrolases"/>
    <property type="match status" value="1"/>
</dbReference>
<protein>
    <recommendedName>
        <fullName evidence="2">AB hydrolase-1 domain-containing protein</fullName>
    </recommendedName>
</protein>
<keyword evidence="4" id="KW-1185">Reference proteome</keyword>